<organism evidence="1 2">
    <name type="scientific">Galerina marginata (strain CBS 339.88)</name>
    <dbReference type="NCBI Taxonomy" id="685588"/>
    <lineage>
        <taxon>Eukaryota</taxon>
        <taxon>Fungi</taxon>
        <taxon>Dikarya</taxon>
        <taxon>Basidiomycota</taxon>
        <taxon>Agaricomycotina</taxon>
        <taxon>Agaricomycetes</taxon>
        <taxon>Agaricomycetidae</taxon>
        <taxon>Agaricales</taxon>
        <taxon>Agaricineae</taxon>
        <taxon>Strophariaceae</taxon>
        <taxon>Galerina</taxon>
    </lineage>
</organism>
<gene>
    <name evidence="1" type="ORF">GALMADRAFT_136269</name>
</gene>
<proteinExistence type="predicted"/>
<protein>
    <submittedName>
        <fullName evidence="1">Uncharacterized protein</fullName>
    </submittedName>
</protein>
<dbReference type="HOGENOM" id="CLU_1570775_0_0_1"/>
<name>A0A067TMT6_GALM3</name>
<evidence type="ECO:0000313" key="1">
    <source>
        <dbReference type="EMBL" id="KDR81244.1"/>
    </source>
</evidence>
<reference evidence="2" key="1">
    <citation type="journal article" date="2014" name="Proc. Natl. Acad. Sci. U.S.A.">
        <title>Extensive sampling of basidiomycete genomes demonstrates inadequacy of the white-rot/brown-rot paradigm for wood decay fungi.</title>
        <authorList>
            <person name="Riley R."/>
            <person name="Salamov A.A."/>
            <person name="Brown D.W."/>
            <person name="Nagy L.G."/>
            <person name="Floudas D."/>
            <person name="Held B.W."/>
            <person name="Levasseur A."/>
            <person name="Lombard V."/>
            <person name="Morin E."/>
            <person name="Otillar R."/>
            <person name="Lindquist E.A."/>
            <person name="Sun H."/>
            <person name="LaButti K.M."/>
            <person name="Schmutz J."/>
            <person name="Jabbour D."/>
            <person name="Luo H."/>
            <person name="Baker S.E."/>
            <person name="Pisabarro A.G."/>
            <person name="Walton J.D."/>
            <person name="Blanchette R.A."/>
            <person name="Henrissat B."/>
            <person name="Martin F."/>
            <person name="Cullen D."/>
            <person name="Hibbett D.S."/>
            <person name="Grigoriev I.V."/>
        </authorList>
    </citation>
    <scope>NUCLEOTIDE SEQUENCE [LARGE SCALE GENOMIC DNA]</scope>
    <source>
        <strain evidence="2">CBS 339.88</strain>
    </source>
</reference>
<keyword evidence="2" id="KW-1185">Reference proteome</keyword>
<evidence type="ECO:0000313" key="2">
    <source>
        <dbReference type="Proteomes" id="UP000027222"/>
    </source>
</evidence>
<dbReference type="EMBL" id="KL142371">
    <property type="protein sequence ID" value="KDR81244.1"/>
    <property type="molecule type" value="Genomic_DNA"/>
</dbReference>
<accession>A0A067TMT6</accession>
<sequence>MSDFRPSTLCPSTTLIAFSPSRLTSSEASDIYAAVRRGLSRSYHPLLFYPRVYRPLSLNILPPPSSELDQQAWAIMKFPSFTLLHEGVVFFFFIPSSPAREFVDAFFSEHLPALFELAPGGSRCSVPVIRHRAAGAVGLGCLDFNFFGEVETYFLVSLLLVHWPCYRQPW</sequence>
<dbReference type="Proteomes" id="UP000027222">
    <property type="component" value="Unassembled WGS sequence"/>
</dbReference>
<dbReference type="AlphaFoldDB" id="A0A067TMT6"/>